<keyword evidence="7" id="KW-0479">Metal-binding</keyword>
<dbReference type="InterPro" id="IPR011577">
    <property type="entry name" value="Cyt_b561_bac/Ni-Hgenase"/>
</dbReference>
<keyword evidence="10" id="KW-0408">Iron</keyword>
<dbReference type="Pfam" id="PF01292">
    <property type="entry name" value="Ni_hydr_CYTB"/>
    <property type="match status" value="1"/>
</dbReference>
<keyword evidence="11 13" id="KW-0472">Membrane</keyword>
<dbReference type="GO" id="GO:0009055">
    <property type="term" value="F:electron transfer activity"/>
    <property type="evidence" value="ECO:0007669"/>
    <property type="project" value="InterPro"/>
</dbReference>
<evidence type="ECO:0000256" key="13">
    <source>
        <dbReference type="SAM" id="Phobius"/>
    </source>
</evidence>
<feature type="transmembrane region" description="Helical" evidence="13">
    <location>
        <begin position="20"/>
        <end position="43"/>
    </location>
</feature>
<organism evidence="15 16">
    <name type="scientific">Brenneria rubrifaciens</name>
    <dbReference type="NCBI Taxonomy" id="55213"/>
    <lineage>
        <taxon>Bacteria</taxon>
        <taxon>Pseudomonadati</taxon>
        <taxon>Pseudomonadota</taxon>
        <taxon>Gammaproteobacteria</taxon>
        <taxon>Enterobacterales</taxon>
        <taxon>Pectobacteriaceae</taxon>
        <taxon>Brenneria</taxon>
    </lineage>
</organism>
<keyword evidence="16" id="KW-1185">Reference proteome</keyword>
<dbReference type="KEGG" id="brb:EH207_07135"/>
<evidence type="ECO:0000313" key="15">
    <source>
        <dbReference type="EMBL" id="QCR08303.1"/>
    </source>
</evidence>
<dbReference type="GO" id="GO:0022904">
    <property type="term" value="P:respiratory electron transport chain"/>
    <property type="evidence" value="ECO:0007669"/>
    <property type="project" value="InterPro"/>
</dbReference>
<name>A0A4V1F9P6_9GAMM</name>
<evidence type="ECO:0000256" key="7">
    <source>
        <dbReference type="ARBA" id="ARBA00022723"/>
    </source>
</evidence>
<keyword evidence="3" id="KW-0813">Transport</keyword>
<evidence type="ECO:0000256" key="3">
    <source>
        <dbReference type="ARBA" id="ARBA00022448"/>
    </source>
</evidence>
<feature type="domain" description="Cytochrome b561 bacterial/Ni-hydrogenase" evidence="14">
    <location>
        <begin position="9"/>
        <end position="180"/>
    </location>
</feature>
<gene>
    <name evidence="15" type="ORF">EH207_07135</name>
</gene>
<evidence type="ECO:0000313" key="16">
    <source>
        <dbReference type="Proteomes" id="UP000299580"/>
    </source>
</evidence>
<feature type="transmembrane region" description="Helical" evidence="13">
    <location>
        <begin position="92"/>
        <end position="111"/>
    </location>
</feature>
<protein>
    <submittedName>
        <fullName evidence="15">Cytochrome b</fullName>
    </submittedName>
</protein>
<evidence type="ECO:0000259" key="14">
    <source>
        <dbReference type="Pfam" id="PF01292"/>
    </source>
</evidence>
<dbReference type="EMBL" id="CP034035">
    <property type="protein sequence ID" value="QCR08303.1"/>
    <property type="molecule type" value="Genomic_DNA"/>
</dbReference>
<dbReference type="Gene3D" id="1.20.950.20">
    <property type="entry name" value="Transmembrane di-heme cytochromes, Chain C"/>
    <property type="match status" value="1"/>
</dbReference>
<feature type="transmembrane region" description="Helical" evidence="13">
    <location>
        <begin position="147"/>
        <end position="168"/>
    </location>
</feature>
<evidence type="ECO:0000256" key="5">
    <source>
        <dbReference type="ARBA" id="ARBA00022617"/>
    </source>
</evidence>
<evidence type="ECO:0000256" key="4">
    <source>
        <dbReference type="ARBA" id="ARBA00022475"/>
    </source>
</evidence>
<evidence type="ECO:0000256" key="2">
    <source>
        <dbReference type="ARBA" id="ARBA00004651"/>
    </source>
</evidence>
<comment type="subcellular location">
    <subcellularLocation>
        <location evidence="2">Cell membrane</location>
        <topology evidence="2">Multi-pass membrane protein</topology>
    </subcellularLocation>
</comment>
<dbReference type="Proteomes" id="UP000299580">
    <property type="component" value="Chromosome"/>
</dbReference>
<keyword evidence="9 13" id="KW-1133">Transmembrane helix</keyword>
<sequence>MLWRNTSSRYGHISILLHWISALTIYGMFALGLWMVTLGYYDVWYHRAPEIHKGIGILLFAAIIFRVFWRFISPPPTPLSSYSTFTRVSATLVHIALYVMLFGILISGYLISTAEGQPISVFGWFSVPAIVSGLAEQADIAGTVHFYLAWVVVALSALHGLAALKHHFIDGDTTLKRMLGRNIS</sequence>
<evidence type="ECO:0000256" key="11">
    <source>
        <dbReference type="ARBA" id="ARBA00023136"/>
    </source>
</evidence>
<keyword evidence="5" id="KW-0349">Heme</keyword>
<evidence type="ECO:0000256" key="8">
    <source>
        <dbReference type="ARBA" id="ARBA00022982"/>
    </source>
</evidence>
<evidence type="ECO:0000256" key="12">
    <source>
        <dbReference type="ARBA" id="ARBA00037975"/>
    </source>
</evidence>
<feature type="transmembrane region" description="Helical" evidence="13">
    <location>
        <begin position="55"/>
        <end position="72"/>
    </location>
</feature>
<proteinExistence type="inferred from homology"/>
<dbReference type="InterPro" id="IPR052168">
    <property type="entry name" value="Cytochrome_b561_oxidase"/>
</dbReference>
<keyword evidence="6 13" id="KW-0812">Transmembrane</keyword>
<dbReference type="InterPro" id="IPR016174">
    <property type="entry name" value="Di-haem_cyt_TM"/>
</dbReference>
<keyword evidence="8" id="KW-0249">Electron transport</keyword>
<dbReference type="AlphaFoldDB" id="A0A4V1F9P6"/>
<dbReference type="RefSeq" id="WP_137713347.1">
    <property type="nucleotide sequence ID" value="NZ_CP034035.1"/>
</dbReference>
<dbReference type="GO" id="GO:0020037">
    <property type="term" value="F:heme binding"/>
    <property type="evidence" value="ECO:0007669"/>
    <property type="project" value="TreeGrafter"/>
</dbReference>
<reference evidence="15 16" key="1">
    <citation type="submission" date="2018-11" db="EMBL/GenBank/DDBJ databases">
        <title>Genome sequences of Brenneria nigrifluens and Brenneria rubrifaciens.</title>
        <authorList>
            <person name="Poret-Peterson A.T."/>
            <person name="McClean A.E."/>
            <person name="Kluepfel D.A."/>
        </authorList>
    </citation>
    <scope>NUCLEOTIDE SEQUENCE [LARGE SCALE GENOMIC DNA]</scope>
    <source>
        <strain evidence="15 16">6D370</strain>
    </source>
</reference>
<comment type="cofactor">
    <cofactor evidence="1">
        <name>heme b</name>
        <dbReference type="ChEBI" id="CHEBI:60344"/>
    </cofactor>
</comment>
<dbReference type="GO" id="GO:0005886">
    <property type="term" value="C:plasma membrane"/>
    <property type="evidence" value="ECO:0007669"/>
    <property type="project" value="UniProtKB-SubCell"/>
</dbReference>
<accession>A0A4V1F9P6</accession>
<evidence type="ECO:0000256" key="10">
    <source>
        <dbReference type="ARBA" id="ARBA00023004"/>
    </source>
</evidence>
<dbReference type="GO" id="GO:0046872">
    <property type="term" value="F:metal ion binding"/>
    <property type="evidence" value="ECO:0007669"/>
    <property type="project" value="UniProtKB-KW"/>
</dbReference>
<dbReference type="SUPFAM" id="SSF81342">
    <property type="entry name" value="Transmembrane di-heme cytochromes"/>
    <property type="match status" value="1"/>
</dbReference>
<evidence type="ECO:0000256" key="6">
    <source>
        <dbReference type="ARBA" id="ARBA00022692"/>
    </source>
</evidence>
<dbReference type="PANTHER" id="PTHR30529">
    <property type="entry name" value="CYTOCHROME B561"/>
    <property type="match status" value="1"/>
</dbReference>
<comment type="similarity">
    <text evidence="12">Belongs to the cytochrome b561 family.</text>
</comment>
<keyword evidence="4" id="KW-1003">Cell membrane</keyword>
<evidence type="ECO:0000256" key="9">
    <source>
        <dbReference type="ARBA" id="ARBA00022989"/>
    </source>
</evidence>
<evidence type="ECO:0000256" key="1">
    <source>
        <dbReference type="ARBA" id="ARBA00001970"/>
    </source>
</evidence>
<dbReference type="PANTHER" id="PTHR30529:SF1">
    <property type="entry name" value="CYTOCHROME B561 HOMOLOG 2"/>
    <property type="match status" value="1"/>
</dbReference>
<dbReference type="OrthoDB" id="9793784at2"/>